<keyword evidence="1" id="KW-0805">Transcription regulation</keyword>
<evidence type="ECO:0000259" key="7">
    <source>
        <dbReference type="PROSITE" id="PS51294"/>
    </source>
</evidence>
<sequence length="317" mass="36965">MQQNLPGISLLLEYFSFELNKHLAPFQIDEKNNLLLAIDKYINNILPYDQLLQIFIQSNISSNITNKLMQVKIVIDKPYQINLNKSITNPHNNTIIKKESWSEAEVIRLLAGISRFGLGNWSDISKIVGNDRTPAQCSQRWRRGLDPRISKGCWSYEEDVLFFKYVQQYGDKSWSKNSSLIGSRSDSQCKYRFLQINKQFQNNVLLYDIDCSNIFFSNNLNQIQQNISFNKSNSLDDNFRFASDQQMHCNRFPIPMLNPTETKAYDMIDTLTRENSELKKQNMILNMNKCSIQKKFNNFKKSANLVIPYLEKPNIAL</sequence>
<gene>
    <name evidence="8" type="ORF">M9Y10_038226</name>
</gene>
<evidence type="ECO:0000259" key="5">
    <source>
        <dbReference type="PROSITE" id="PS50090"/>
    </source>
</evidence>
<dbReference type="PROSITE" id="PS51293">
    <property type="entry name" value="SANT"/>
    <property type="match status" value="1"/>
</dbReference>
<dbReference type="InterPro" id="IPR051575">
    <property type="entry name" value="Myb-like_DNA-bd"/>
</dbReference>
<evidence type="ECO:0000256" key="3">
    <source>
        <dbReference type="ARBA" id="ARBA00023163"/>
    </source>
</evidence>
<keyword evidence="2" id="KW-0238">DNA-binding</keyword>
<dbReference type="Gene3D" id="1.10.10.60">
    <property type="entry name" value="Homeodomain-like"/>
    <property type="match status" value="2"/>
</dbReference>
<feature type="domain" description="Myb-like" evidence="5">
    <location>
        <begin position="146"/>
        <end position="197"/>
    </location>
</feature>
<protein>
    <recommendedName>
        <fullName evidence="10">Myb-like DNA-binding domain containing protein</fullName>
    </recommendedName>
</protein>
<feature type="domain" description="Myb-like" evidence="5">
    <location>
        <begin position="93"/>
        <end position="145"/>
    </location>
</feature>
<reference evidence="8 9" key="1">
    <citation type="submission" date="2024-04" db="EMBL/GenBank/DDBJ databases">
        <title>Tritrichomonas musculus Genome.</title>
        <authorList>
            <person name="Alves-Ferreira E."/>
            <person name="Grigg M."/>
            <person name="Lorenzi H."/>
            <person name="Galac M."/>
        </authorList>
    </citation>
    <scope>NUCLEOTIDE SEQUENCE [LARGE SCALE GENOMIC DNA]</scope>
    <source>
        <strain evidence="8 9">EAF2021</strain>
    </source>
</reference>
<feature type="domain" description="HTH myb-type" evidence="7">
    <location>
        <begin position="151"/>
        <end position="201"/>
    </location>
</feature>
<evidence type="ECO:0000313" key="8">
    <source>
        <dbReference type="EMBL" id="KAK8887188.1"/>
    </source>
</evidence>
<dbReference type="Pfam" id="PF13921">
    <property type="entry name" value="Myb_DNA-bind_6"/>
    <property type="match status" value="1"/>
</dbReference>
<dbReference type="InterPro" id="IPR017930">
    <property type="entry name" value="Myb_dom"/>
</dbReference>
<evidence type="ECO:0000259" key="6">
    <source>
        <dbReference type="PROSITE" id="PS51293"/>
    </source>
</evidence>
<evidence type="ECO:0000256" key="4">
    <source>
        <dbReference type="ARBA" id="ARBA00023242"/>
    </source>
</evidence>
<dbReference type="PANTHER" id="PTHR46621:SF1">
    <property type="entry name" value="SNRNA-ACTIVATING PROTEIN COMPLEX SUBUNIT 4"/>
    <property type="match status" value="1"/>
</dbReference>
<feature type="domain" description="SANT" evidence="6">
    <location>
        <begin position="96"/>
        <end position="137"/>
    </location>
</feature>
<accession>A0ABR2K8K7</accession>
<evidence type="ECO:0000256" key="2">
    <source>
        <dbReference type="ARBA" id="ARBA00023125"/>
    </source>
</evidence>
<keyword evidence="9" id="KW-1185">Reference proteome</keyword>
<keyword evidence="4" id="KW-0539">Nucleus</keyword>
<dbReference type="Proteomes" id="UP001470230">
    <property type="component" value="Unassembled WGS sequence"/>
</dbReference>
<keyword evidence="3" id="KW-0804">Transcription</keyword>
<dbReference type="CDD" id="cd00167">
    <property type="entry name" value="SANT"/>
    <property type="match status" value="1"/>
</dbReference>
<dbReference type="PROSITE" id="PS51294">
    <property type="entry name" value="HTH_MYB"/>
    <property type="match status" value="2"/>
</dbReference>
<dbReference type="PANTHER" id="PTHR46621">
    <property type="entry name" value="SNRNA-ACTIVATING PROTEIN COMPLEX SUBUNIT 4"/>
    <property type="match status" value="1"/>
</dbReference>
<evidence type="ECO:0000313" key="9">
    <source>
        <dbReference type="Proteomes" id="UP001470230"/>
    </source>
</evidence>
<comment type="caution">
    <text evidence="8">The sequence shown here is derived from an EMBL/GenBank/DDBJ whole genome shotgun (WGS) entry which is preliminary data.</text>
</comment>
<dbReference type="EMBL" id="JAPFFF010000006">
    <property type="protein sequence ID" value="KAK8887188.1"/>
    <property type="molecule type" value="Genomic_DNA"/>
</dbReference>
<feature type="domain" description="HTH myb-type" evidence="7">
    <location>
        <begin position="93"/>
        <end position="149"/>
    </location>
</feature>
<dbReference type="SMART" id="SM00717">
    <property type="entry name" value="SANT"/>
    <property type="match status" value="2"/>
</dbReference>
<organism evidence="8 9">
    <name type="scientific">Tritrichomonas musculus</name>
    <dbReference type="NCBI Taxonomy" id="1915356"/>
    <lineage>
        <taxon>Eukaryota</taxon>
        <taxon>Metamonada</taxon>
        <taxon>Parabasalia</taxon>
        <taxon>Tritrichomonadida</taxon>
        <taxon>Tritrichomonadidae</taxon>
        <taxon>Tritrichomonas</taxon>
    </lineage>
</organism>
<dbReference type="SUPFAM" id="SSF46689">
    <property type="entry name" value="Homeodomain-like"/>
    <property type="match status" value="1"/>
</dbReference>
<dbReference type="PROSITE" id="PS50090">
    <property type="entry name" value="MYB_LIKE"/>
    <property type="match status" value="2"/>
</dbReference>
<dbReference type="CDD" id="cd11660">
    <property type="entry name" value="SANT_TRF"/>
    <property type="match status" value="1"/>
</dbReference>
<proteinExistence type="predicted"/>
<name>A0ABR2K8K7_9EUKA</name>
<dbReference type="InterPro" id="IPR001005">
    <property type="entry name" value="SANT/Myb"/>
</dbReference>
<evidence type="ECO:0008006" key="10">
    <source>
        <dbReference type="Google" id="ProtNLM"/>
    </source>
</evidence>
<dbReference type="InterPro" id="IPR009057">
    <property type="entry name" value="Homeodomain-like_sf"/>
</dbReference>
<evidence type="ECO:0000256" key="1">
    <source>
        <dbReference type="ARBA" id="ARBA00023015"/>
    </source>
</evidence>
<dbReference type="InterPro" id="IPR017884">
    <property type="entry name" value="SANT_dom"/>
</dbReference>